<comment type="cofactor">
    <cofactor evidence="2">
        <name>Mg(2+)</name>
        <dbReference type="ChEBI" id="CHEBI:18420"/>
    </cofactor>
</comment>
<evidence type="ECO:0000256" key="5">
    <source>
        <dbReference type="ARBA" id="ARBA00022801"/>
    </source>
</evidence>
<keyword evidence="4" id="KW-0479">Metal-binding</keyword>
<dbReference type="CTD" id="6756216"/>
<dbReference type="FunCoup" id="B3S4G3">
    <property type="interactions" value="184"/>
</dbReference>
<evidence type="ECO:0000256" key="7">
    <source>
        <dbReference type="ARBA" id="ARBA00023211"/>
    </source>
</evidence>
<dbReference type="PhylomeDB" id="B3S4G3"/>
<dbReference type="Proteomes" id="UP000009022">
    <property type="component" value="Unassembled WGS sequence"/>
</dbReference>
<accession>B3S4G3</accession>
<dbReference type="InterPro" id="IPR015797">
    <property type="entry name" value="NUDIX_hydrolase-like_dom_sf"/>
</dbReference>
<dbReference type="GO" id="GO:0046872">
    <property type="term" value="F:metal ion binding"/>
    <property type="evidence" value="ECO:0007669"/>
    <property type="project" value="UniProtKB-KW"/>
</dbReference>
<dbReference type="EMBL" id="DS985249">
    <property type="protein sequence ID" value="EDV22631.1"/>
    <property type="molecule type" value="Genomic_DNA"/>
</dbReference>
<evidence type="ECO:0000256" key="3">
    <source>
        <dbReference type="ARBA" id="ARBA00005582"/>
    </source>
</evidence>
<proteinExistence type="inferred from homology"/>
<evidence type="ECO:0008006" key="10">
    <source>
        <dbReference type="Google" id="ProtNLM"/>
    </source>
</evidence>
<evidence type="ECO:0000256" key="2">
    <source>
        <dbReference type="ARBA" id="ARBA00001946"/>
    </source>
</evidence>
<comment type="cofactor">
    <cofactor evidence="1">
        <name>Mn(2+)</name>
        <dbReference type="ChEBI" id="CHEBI:29035"/>
    </cofactor>
</comment>
<keyword evidence="7" id="KW-0464">Manganese</keyword>
<dbReference type="HOGENOM" id="CLU_462596_0_0_1"/>
<keyword evidence="6" id="KW-0460">Magnesium</keyword>
<evidence type="ECO:0000313" key="8">
    <source>
        <dbReference type="EMBL" id="EDV22631.1"/>
    </source>
</evidence>
<dbReference type="RefSeq" id="XP_002115175.1">
    <property type="nucleotide sequence ID" value="XM_002115139.1"/>
</dbReference>
<dbReference type="eggNOG" id="KOG3904">
    <property type="taxonomic scope" value="Eukaryota"/>
</dbReference>
<evidence type="ECO:0000313" key="9">
    <source>
        <dbReference type="Proteomes" id="UP000009022"/>
    </source>
</evidence>
<keyword evidence="9" id="KW-1185">Reference proteome</keyword>
<comment type="similarity">
    <text evidence="3">Belongs to the Nudix hydrolase family.</text>
</comment>
<sequence>MSRNKSAIYEAATLILLARSSQRASKSANNLQPRAAVFPGGMIDKADFSDDWKNIYQKEVDWLNLIESLPKTCDPRTSLYTRSRDSSLTADIGLRISAIRETFEESGILLLRSLTDGLPESNSGGTFASTINISSEELNKWRVMVRENATRFMDLCRELQALPDIWSLYEWNNWFTPPGFKKRFNTSFFVCCTEQMDDVSEDAREVTKTFTVMPGDSLYPLDLLSLQNYEGEAPGEDAVLINRNSETIEQPNACVFPGGKVEDTDFSEQWRDLFCQHFDWQEILQSLPKSCLPRCDCYNKLRQSCIPADIGLRICAIRETFEESGVLLLRNFRHNRLPVDGSHGNIGSAHNLPIQQLQYWRRLVNEDSSNFLKLCRHFNSLPDIWSLYEWSNWLTPRTYPKRFDTAFFICCAEGEINASQDQAEITYLHWTTPEEALKSHAIKKIFLAPPQTYELSRLCNEYFLLPYGYSFHTVPEILQFARHRAMNFPTKQYLPIHYQCKDGLLSLLPGDSLYPEDEQQESNRRITSNKSISELRISSERVNRVEYEKRDKSNYVTTYRVEVLPENFSIDGHKVPYLEWQNVQSDSSKL</sequence>
<reference evidence="8 9" key="1">
    <citation type="journal article" date="2008" name="Nature">
        <title>The Trichoplax genome and the nature of placozoans.</title>
        <authorList>
            <person name="Srivastava M."/>
            <person name="Begovic E."/>
            <person name="Chapman J."/>
            <person name="Putnam N.H."/>
            <person name="Hellsten U."/>
            <person name="Kawashima T."/>
            <person name="Kuo A."/>
            <person name="Mitros T."/>
            <person name="Salamov A."/>
            <person name="Carpenter M.L."/>
            <person name="Signorovitch A.Y."/>
            <person name="Moreno M.A."/>
            <person name="Kamm K."/>
            <person name="Grimwood J."/>
            <person name="Schmutz J."/>
            <person name="Shapiro H."/>
            <person name="Grigoriev I.V."/>
            <person name="Buss L.W."/>
            <person name="Schierwater B."/>
            <person name="Dellaporta S.L."/>
            <person name="Rokhsar D.S."/>
        </authorList>
    </citation>
    <scope>NUCLEOTIDE SEQUENCE [LARGE SCALE GENOMIC DNA]</scope>
    <source>
        <strain evidence="8 9">Grell-BS-1999</strain>
    </source>
</reference>
<evidence type="ECO:0000256" key="4">
    <source>
        <dbReference type="ARBA" id="ARBA00022723"/>
    </source>
</evidence>
<dbReference type="STRING" id="10228.B3S4G3"/>
<name>B3S4G3_TRIAD</name>
<keyword evidence="5" id="KW-0378">Hydrolase</keyword>
<dbReference type="InterPro" id="IPR039121">
    <property type="entry name" value="NUDT19"/>
</dbReference>
<dbReference type="OrthoDB" id="1695362at2759"/>
<protein>
    <recommendedName>
        <fullName evidence="10">Nudix hydrolase domain-containing protein</fullName>
    </recommendedName>
</protein>
<dbReference type="GO" id="GO:0016818">
    <property type="term" value="F:hydrolase activity, acting on acid anhydrides, in phosphorus-containing anhydrides"/>
    <property type="evidence" value="ECO:0007669"/>
    <property type="project" value="InterPro"/>
</dbReference>
<dbReference type="OMA" id="CSHESSH"/>
<evidence type="ECO:0000256" key="6">
    <source>
        <dbReference type="ARBA" id="ARBA00022842"/>
    </source>
</evidence>
<evidence type="ECO:0000256" key="1">
    <source>
        <dbReference type="ARBA" id="ARBA00001936"/>
    </source>
</evidence>
<dbReference type="GeneID" id="6756216"/>
<dbReference type="InParanoid" id="B3S4G3"/>
<gene>
    <name evidence="8" type="ORF">TRIADDRAFT_59074</name>
</gene>
<dbReference type="AlphaFoldDB" id="B3S4G3"/>
<dbReference type="Gene3D" id="3.90.79.10">
    <property type="entry name" value="Nucleoside Triphosphate Pyrophosphohydrolase"/>
    <property type="match status" value="2"/>
</dbReference>
<dbReference type="CDD" id="cd18870">
    <property type="entry name" value="NUDIX_AcylCoAdiphos_Nudt19"/>
    <property type="match status" value="1"/>
</dbReference>
<dbReference type="KEGG" id="tad:TRIADDRAFT_59074"/>
<dbReference type="PANTHER" id="PTHR12318:SF0">
    <property type="entry name" value="ACYL-COENZYME A DIPHOSPHATASE NUDT19"/>
    <property type="match status" value="1"/>
</dbReference>
<organism evidence="8 9">
    <name type="scientific">Trichoplax adhaerens</name>
    <name type="common">Trichoplax reptans</name>
    <dbReference type="NCBI Taxonomy" id="10228"/>
    <lineage>
        <taxon>Eukaryota</taxon>
        <taxon>Metazoa</taxon>
        <taxon>Placozoa</taxon>
        <taxon>Uniplacotomia</taxon>
        <taxon>Trichoplacea</taxon>
        <taxon>Trichoplacidae</taxon>
        <taxon>Trichoplax</taxon>
    </lineage>
</organism>
<dbReference type="PANTHER" id="PTHR12318">
    <property type="entry name" value="TESTOSTERONE-REGULATED PROTEIN RP2"/>
    <property type="match status" value="1"/>
</dbReference>
<dbReference type="SUPFAM" id="SSF55811">
    <property type="entry name" value="Nudix"/>
    <property type="match status" value="1"/>
</dbReference>